<dbReference type="PANTHER" id="PTHR40076">
    <property type="entry name" value="MEMBRANE PROTEIN-RELATED"/>
    <property type="match status" value="1"/>
</dbReference>
<organism evidence="2 3">
    <name type="scientific">Jeotgalibaca dankookensis</name>
    <dbReference type="NCBI Taxonomy" id="708126"/>
    <lineage>
        <taxon>Bacteria</taxon>
        <taxon>Bacillati</taxon>
        <taxon>Bacillota</taxon>
        <taxon>Bacilli</taxon>
        <taxon>Lactobacillales</taxon>
        <taxon>Carnobacteriaceae</taxon>
        <taxon>Jeotgalibaca</taxon>
    </lineage>
</organism>
<reference evidence="2 3" key="1">
    <citation type="journal article" date="2014" name="Int. J. Syst. Evol. Microbiol.">
        <title>Jeotgalibaca dankookensis gen. nov., sp. nov., a member of the family Carnobacteriaceae, isolated from seujeot (Korean traditional food).</title>
        <authorList>
            <person name="Lee D.G."/>
            <person name="Trujillo M.E."/>
            <person name="Kang H."/>
            <person name="Ahn T.Y."/>
        </authorList>
    </citation>
    <scope>NUCLEOTIDE SEQUENCE [LARGE SCALE GENOMIC DNA]</scope>
    <source>
        <strain evidence="2 3">EX-07</strain>
    </source>
</reference>
<feature type="transmembrane region" description="Helical" evidence="1">
    <location>
        <begin position="210"/>
        <end position="234"/>
    </location>
</feature>
<feature type="transmembrane region" description="Helical" evidence="1">
    <location>
        <begin position="16"/>
        <end position="35"/>
    </location>
</feature>
<keyword evidence="1" id="KW-0472">Membrane</keyword>
<dbReference type="Proteomes" id="UP000188993">
    <property type="component" value="Chromosome"/>
</dbReference>
<dbReference type="InterPro" id="IPR010380">
    <property type="entry name" value="DUF975"/>
</dbReference>
<sequence length="251" mass="28725">MDNREIRLNGKRSLKGNYLVAIANLVVITIISYAFQMLFTGSTVDVQNFNTVSTISGGTLLLNFLISIVSMLVMSLLNLGYNWGFLNIQEGKQMTVSYLFAPFKYQAQKAIAFVFRRDLLILLWSLLLIIPGIIKSFAWALTDFIYHDEPDLSNREILEKSEQMMQGNKWKLFRLEFYYVLFYLIPIIIWMISALFIANNNTNMNDQVTGALFLGLFAGFMLVIGVSVLLTFVIEPKKRAARAAFYKSLLY</sequence>
<feature type="transmembrane region" description="Helical" evidence="1">
    <location>
        <begin position="177"/>
        <end position="198"/>
    </location>
</feature>
<keyword evidence="1" id="KW-1133">Transmembrane helix</keyword>
<evidence type="ECO:0000313" key="3">
    <source>
        <dbReference type="Proteomes" id="UP000188993"/>
    </source>
</evidence>
<evidence type="ECO:0000256" key="1">
    <source>
        <dbReference type="SAM" id="Phobius"/>
    </source>
</evidence>
<keyword evidence="1" id="KW-0812">Transmembrane</keyword>
<proteinExistence type="predicted"/>
<name>A0A1S6ILS5_9LACT</name>
<dbReference type="OrthoDB" id="9784844at2"/>
<protein>
    <recommendedName>
        <fullName evidence="4">DUF975 family protein</fullName>
    </recommendedName>
</protein>
<dbReference type="STRING" id="708126.BW727_100080"/>
<dbReference type="EMBL" id="CP019728">
    <property type="protein sequence ID" value="AQS52490.1"/>
    <property type="molecule type" value="Genomic_DNA"/>
</dbReference>
<keyword evidence="3" id="KW-1185">Reference proteome</keyword>
<evidence type="ECO:0000313" key="2">
    <source>
        <dbReference type="EMBL" id="AQS52490.1"/>
    </source>
</evidence>
<accession>A0A1S6ILS5</accession>
<evidence type="ECO:0008006" key="4">
    <source>
        <dbReference type="Google" id="ProtNLM"/>
    </source>
</evidence>
<dbReference type="PANTHER" id="PTHR40076:SF1">
    <property type="entry name" value="MEMBRANE PROTEIN"/>
    <property type="match status" value="1"/>
</dbReference>
<dbReference type="RefSeq" id="WP_062470634.1">
    <property type="nucleotide sequence ID" value="NZ_BBYN01000022.1"/>
</dbReference>
<feature type="transmembrane region" description="Helical" evidence="1">
    <location>
        <begin position="119"/>
        <end position="141"/>
    </location>
</feature>
<dbReference type="AlphaFoldDB" id="A0A1S6ILS5"/>
<feature type="transmembrane region" description="Helical" evidence="1">
    <location>
        <begin position="55"/>
        <end position="77"/>
    </location>
</feature>
<dbReference type="KEGG" id="jda:BW727_100080"/>
<gene>
    <name evidence="2" type="ORF">BW727_100080</name>
</gene>